<accession>A0AAV1H7V5</accession>
<protein>
    <recommendedName>
        <fullName evidence="4">HAT C-terminal dimerisation domain-containing protein</fullName>
    </recommendedName>
</protein>
<evidence type="ECO:0000313" key="3">
    <source>
        <dbReference type="Proteomes" id="UP001178508"/>
    </source>
</evidence>
<proteinExistence type="predicted"/>
<gene>
    <name evidence="2" type="ORF">XNOV1_A029916</name>
</gene>
<evidence type="ECO:0000313" key="2">
    <source>
        <dbReference type="EMBL" id="CAJ1081670.1"/>
    </source>
</evidence>
<dbReference type="AlphaFoldDB" id="A0AAV1H7V5"/>
<reference evidence="2" key="1">
    <citation type="submission" date="2023-08" db="EMBL/GenBank/DDBJ databases">
        <authorList>
            <person name="Alioto T."/>
            <person name="Alioto T."/>
            <person name="Gomez Garrido J."/>
        </authorList>
    </citation>
    <scope>NUCLEOTIDE SEQUENCE</scope>
</reference>
<evidence type="ECO:0008006" key="4">
    <source>
        <dbReference type="Google" id="ProtNLM"/>
    </source>
</evidence>
<dbReference type="EMBL" id="OY660883">
    <property type="protein sequence ID" value="CAJ1081670.1"/>
    <property type="molecule type" value="Genomic_DNA"/>
</dbReference>
<feature type="non-terminal residue" evidence="2">
    <location>
        <position position="1"/>
    </location>
</feature>
<keyword evidence="3" id="KW-1185">Reference proteome</keyword>
<evidence type="ECO:0000256" key="1">
    <source>
        <dbReference type="SAM" id="MobiDB-lite"/>
    </source>
</evidence>
<dbReference type="Proteomes" id="UP001178508">
    <property type="component" value="Chromosome 20"/>
</dbReference>
<feature type="compositionally biased region" description="Polar residues" evidence="1">
    <location>
        <begin position="21"/>
        <end position="38"/>
    </location>
</feature>
<name>A0AAV1H7V5_XYRNO</name>
<feature type="region of interest" description="Disordered" evidence="1">
    <location>
        <begin position="17"/>
        <end position="38"/>
    </location>
</feature>
<organism evidence="2 3">
    <name type="scientific">Xyrichtys novacula</name>
    <name type="common">Pearly razorfish</name>
    <name type="synonym">Hemipteronotus novacula</name>
    <dbReference type="NCBI Taxonomy" id="13765"/>
    <lineage>
        <taxon>Eukaryota</taxon>
        <taxon>Metazoa</taxon>
        <taxon>Chordata</taxon>
        <taxon>Craniata</taxon>
        <taxon>Vertebrata</taxon>
        <taxon>Euteleostomi</taxon>
        <taxon>Actinopterygii</taxon>
        <taxon>Neopterygii</taxon>
        <taxon>Teleostei</taxon>
        <taxon>Neoteleostei</taxon>
        <taxon>Acanthomorphata</taxon>
        <taxon>Eupercaria</taxon>
        <taxon>Labriformes</taxon>
        <taxon>Labridae</taxon>
        <taxon>Xyrichtys</taxon>
    </lineage>
</organism>
<sequence length="147" mass="16625">ATSQILETWRKTYGPELAKLQESSNDSGSSGRQNPSPLPQSYASILSVVIPTATYACETWMKTASITNKLDDFHRRCLRSILKISWRDHITDEEVMRSAGVAPLSDIVSDRRERKTGHGLRLPRERLARVAIEGVQRRHGDKQPRKT</sequence>